<evidence type="ECO:0000313" key="1">
    <source>
        <dbReference type="EMBL" id="CAG8712614.1"/>
    </source>
</evidence>
<reference evidence="1" key="1">
    <citation type="submission" date="2021-06" db="EMBL/GenBank/DDBJ databases">
        <authorList>
            <person name="Kallberg Y."/>
            <person name="Tangrot J."/>
            <person name="Rosling A."/>
        </authorList>
    </citation>
    <scope>NUCLEOTIDE SEQUENCE</scope>
    <source>
        <strain evidence="1">AU212A</strain>
    </source>
</reference>
<organism evidence="1 2">
    <name type="scientific">Scutellospora calospora</name>
    <dbReference type="NCBI Taxonomy" id="85575"/>
    <lineage>
        <taxon>Eukaryota</taxon>
        <taxon>Fungi</taxon>
        <taxon>Fungi incertae sedis</taxon>
        <taxon>Mucoromycota</taxon>
        <taxon>Glomeromycotina</taxon>
        <taxon>Glomeromycetes</taxon>
        <taxon>Diversisporales</taxon>
        <taxon>Gigasporaceae</taxon>
        <taxon>Scutellospora</taxon>
    </lineage>
</organism>
<dbReference type="Proteomes" id="UP000789860">
    <property type="component" value="Unassembled WGS sequence"/>
</dbReference>
<proteinExistence type="predicted"/>
<comment type="caution">
    <text evidence="1">The sequence shown here is derived from an EMBL/GenBank/DDBJ whole genome shotgun (WGS) entry which is preliminary data.</text>
</comment>
<feature type="non-terminal residue" evidence="1">
    <location>
        <position position="1"/>
    </location>
</feature>
<sequence length="125" mass="14997">PNVSCYNCGEKRHYAQNCLSERRHIREQKVQLYQSNNICQRDVSYVGTEEYDEKTIYVTQKLRSQLYTKDRREVKQKQSESRKEYVLRSKVPRLQAQDIDESMELEDNIPEITPIETLVRKIIKK</sequence>
<dbReference type="EMBL" id="CAJVPM010043839">
    <property type="protein sequence ID" value="CAG8712614.1"/>
    <property type="molecule type" value="Genomic_DNA"/>
</dbReference>
<gene>
    <name evidence="1" type="ORF">SCALOS_LOCUS10929</name>
</gene>
<keyword evidence="2" id="KW-1185">Reference proteome</keyword>
<accession>A0ACA9PK94</accession>
<name>A0ACA9PK94_9GLOM</name>
<evidence type="ECO:0000313" key="2">
    <source>
        <dbReference type="Proteomes" id="UP000789860"/>
    </source>
</evidence>
<protein>
    <submittedName>
        <fullName evidence="1">1657_t:CDS:1</fullName>
    </submittedName>
</protein>